<dbReference type="eggNOG" id="ENOG50328Z5">
    <property type="taxonomic scope" value="Bacteria"/>
</dbReference>
<sequence length="70" mass="8341">MKITLYYDDCRHYSDVDYPCKTLTVKDYEELGFLFSNKSEYIRCDNEGGHQVLLKKDRIIEIWIGEENEG</sequence>
<dbReference type="Proteomes" id="UP000003744">
    <property type="component" value="Unassembled WGS sequence"/>
</dbReference>
<gene>
    <name evidence="1" type="ORF">HMPREF0077_0404</name>
</gene>
<protein>
    <submittedName>
        <fullName evidence="1">Uncharacterized protein</fullName>
    </submittedName>
</protein>
<accession>C2CFZ4</accession>
<name>C2CFZ4_9FIRM</name>
<dbReference type="EMBL" id="ACGC01000014">
    <property type="protein sequence ID" value="EEI83522.1"/>
    <property type="molecule type" value="Genomic_DNA"/>
</dbReference>
<proteinExistence type="predicted"/>
<dbReference type="RefSeq" id="WP_004836105.1">
    <property type="nucleotide sequence ID" value="NZ_GG666295.1"/>
</dbReference>
<evidence type="ECO:0000313" key="1">
    <source>
        <dbReference type="EMBL" id="EEI83522.1"/>
    </source>
</evidence>
<organism evidence="1 2">
    <name type="scientific">Anaerococcus tetradius ATCC 35098</name>
    <dbReference type="NCBI Taxonomy" id="525255"/>
    <lineage>
        <taxon>Bacteria</taxon>
        <taxon>Bacillati</taxon>
        <taxon>Bacillota</taxon>
        <taxon>Tissierellia</taxon>
        <taxon>Tissierellales</taxon>
        <taxon>Peptoniphilaceae</taxon>
        <taxon>Anaerococcus</taxon>
    </lineage>
</organism>
<dbReference type="HOGENOM" id="CLU_2748936_0_0_9"/>
<reference evidence="1 2" key="1">
    <citation type="submission" date="2009-01" db="EMBL/GenBank/DDBJ databases">
        <authorList>
            <person name="Qin X."/>
            <person name="Bachman B."/>
            <person name="Battles P."/>
            <person name="Bell A."/>
            <person name="Bess C."/>
            <person name="Bickham C."/>
            <person name="Chaboub L."/>
            <person name="Chen D."/>
            <person name="Coyle M."/>
            <person name="Deiros D.R."/>
            <person name="Dinh H."/>
            <person name="Forbes L."/>
            <person name="Fowler G."/>
            <person name="Francisco L."/>
            <person name="Fu Q."/>
            <person name="Gubbala S."/>
            <person name="Hale W."/>
            <person name="Han Y."/>
            <person name="Hemphill L."/>
            <person name="Highlander S.K."/>
            <person name="Hirani K."/>
            <person name="Hogues M."/>
            <person name="Jackson L."/>
            <person name="Jakkamsetti A."/>
            <person name="Javaid M."/>
            <person name="Jiang H."/>
            <person name="Korchina V."/>
            <person name="Kovar C."/>
            <person name="Lara F."/>
            <person name="Lee S."/>
            <person name="Mata R."/>
            <person name="Mathew T."/>
            <person name="Moen C."/>
            <person name="Morales K."/>
            <person name="Munidasa M."/>
            <person name="Nazareth L."/>
            <person name="Ngo R."/>
            <person name="Nguyen L."/>
            <person name="Okwuonu G."/>
            <person name="Ongeri F."/>
            <person name="Patil S."/>
            <person name="Petrosino J."/>
            <person name="Pham C."/>
            <person name="Pham P."/>
            <person name="Pu L.-L."/>
            <person name="Puazo M."/>
            <person name="Raj R."/>
            <person name="Reid J."/>
            <person name="Rouhana J."/>
            <person name="Saada N."/>
            <person name="Shang Y."/>
            <person name="Simmons D."/>
            <person name="Thornton R."/>
            <person name="Warren J."/>
            <person name="Weissenberger G."/>
            <person name="Zhang J."/>
            <person name="Zhang L."/>
            <person name="Zhou C."/>
            <person name="Zhu D."/>
            <person name="Muzny D."/>
            <person name="Worley K."/>
            <person name="Gibbs R."/>
        </authorList>
    </citation>
    <scope>NUCLEOTIDE SEQUENCE [LARGE SCALE GENOMIC DNA]</scope>
    <source>
        <strain evidence="1 2">ATCC 35098</strain>
    </source>
</reference>
<dbReference type="AlphaFoldDB" id="C2CFZ4"/>
<evidence type="ECO:0000313" key="2">
    <source>
        <dbReference type="Proteomes" id="UP000003744"/>
    </source>
</evidence>
<comment type="caution">
    <text evidence="1">The sequence shown here is derived from an EMBL/GenBank/DDBJ whole genome shotgun (WGS) entry which is preliminary data.</text>
</comment>